<evidence type="ECO:0000313" key="2">
    <source>
        <dbReference type="Proteomes" id="UP000323506"/>
    </source>
</evidence>
<dbReference type="Proteomes" id="UP000323506">
    <property type="component" value="Chromosome A03"/>
</dbReference>
<proteinExistence type="predicted"/>
<accession>A0A5D2H0Z2</accession>
<sequence>MGKHVKKTPKLTFNHLKANQNKKNLRPIPLFIRPNLRLPSTSPPYYQIGPPESPSELRFQRSKQGFVGSFPTGRRTLVGMTWRRLGALWR</sequence>
<dbReference type="AlphaFoldDB" id="A0A5D2H0Z2"/>
<keyword evidence="2" id="KW-1185">Reference proteome</keyword>
<protein>
    <submittedName>
        <fullName evidence="1">Uncharacterized protein</fullName>
    </submittedName>
</protein>
<organism evidence="1 2">
    <name type="scientific">Gossypium darwinii</name>
    <name type="common">Darwin's cotton</name>
    <name type="synonym">Gossypium barbadense var. darwinii</name>
    <dbReference type="NCBI Taxonomy" id="34276"/>
    <lineage>
        <taxon>Eukaryota</taxon>
        <taxon>Viridiplantae</taxon>
        <taxon>Streptophyta</taxon>
        <taxon>Embryophyta</taxon>
        <taxon>Tracheophyta</taxon>
        <taxon>Spermatophyta</taxon>
        <taxon>Magnoliopsida</taxon>
        <taxon>eudicotyledons</taxon>
        <taxon>Gunneridae</taxon>
        <taxon>Pentapetalae</taxon>
        <taxon>rosids</taxon>
        <taxon>malvids</taxon>
        <taxon>Malvales</taxon>
        <taxon>Malvaceae</taxon>
        <taxon>Malvoideae</taxon>
        <taxon>Gossypium</taxon>
    </lineage>
</organism>
<name>A0A5D2H0Z2_GOSDA</name>
<dbReference type="EMBL" id="CM017690">
    <property type="protein sequence ID" value="TYH24135.1"/>
    <property type="molecule type" value="Genomic_DNA"/>
</dbReference>
<gene>
    <name evidence="1" type="ORF">ES288_A03G067100v1</name>
</gene>
<evidence type="ECO:0000313" key="1">
    <source>
        <dbReference type="EMBL" id="TYH24135.1"/>
    </source>
</evidence>
<reference evidence="1 2" key="1">
    <citation type="submission" date="2019-06" db="EMBL/GenBank/DDBJ databases">
        <title>WGS assembly of Gossypium darwinii.</title>
        <authorList>
            <person name="Chen Z.J."/>
            <person name="Sreedasyam A."/>
            <person name="Ando A."/>
            <person name="Song Q."/>
            <person name="De L."/>
            <person name="Hulse-Kemp A."/>
            <person name="Ding M."/>
            <person name="Ye W."/>
            <person name="Kirkbride R."/>
            <person name="Jenkins J."/>
            <person name="Plott C."/>
            <person name="Lovell J."/>
            <person name="Lin Y.-M."/>
            <person name="Vaughn R."/>
            <person name="Liu B."/>
            <person name="Li W."/>
            <person name="Simpson S."/>
            <person name="Scheffler B."/>
            <person name="Saski C."/>
            <person name="Grover C."/>
            <person name="Hu G."/>
            <person name="Conover J."/>
            <person name="Carlson J."/>
            <person name="Shu S."/>
            <person name="Boston L."/>
            <person name="Williams M."/>
            <person name="Peterson D."/>
            <person name="Mcgee K."/>
            <person name="Jones D."/>
            <person name="Wendel J."/>
            <person name="Stelly D."/>
            <person name="Grimwood J."/>
            <person name="Schmutz J."/>
        </authorList>
    </citation>
    <scope>NUCLEOTIDE SEQUENCE [LARGE SCALE GENOMIC DNA]</scope>
    <source>
        <strain evidence="1">1808015.09</strain>
    </source>
</reference>